<keyword evidence="4 7" id="KW-0732">Signal</keyword>
<sequence>MKFSRRTCLAALAGLTMAGATGPALADDFKMGLLVPGSVAEEGWNRIAYDALLRVEKELGADISYVELHENPSAFENAFRNYASQGYDVVLGHGFQFQDAALTVAADFPDTTFLISSSHVFDGNVIGLNTDSSEPFYLMGVIAAMTGKSAGLVGGLEIPPIKQSFEGFINGARSVDPNFPISQVYVGSFTDSTAAKEAAVGMIARGANIVVPNANAAGLGVVQAAREAGPDVQTFSVYSDYTEAAPENTLGVYVADYGQGIVRIVSQIKDGSFEAAGNIVFGLKDTDVMMFSYNDHSARSVPDDVRRKVEEVKNGIIAGEIATRAD</sequence>
<dbReference type="InterPro" id="IPR050957">
    <property type="entry name" value="BMP_lipoprotein"/>
</dbReference>
<protein>
    <submittedName>
        <fullName evidence="9">BMP family ABC transporter substrate-binding protein</fullName>
    </submittedName>
</protein>
<dbReference type="Pfam" id="PF02608">
    <property type="entry name" value="Bmp"/>
    <property type="match status" value="1"/>
</dbReference>
<evidence type="ECO:0000313" key="9">
    <source>
        <dbReference type="EMBL" id="MVA99400.1"/>
    </source>
</evidence>
<dbReference type="InterPro" id="IPR006311">
    <property type="entry name" value="TAT_signal"/>
</dbReference>
<evidence type="ECO:0000256" key="1">
    <source>
        <dbReference type="ARBA" id="ARBA00004193"/>
    </source>
</evidence>
<evidence type="ECO:0000256" key="7">
    <source>
        <dbReference type="SAM" id="SignalP"/>
    </source>
</evidence>
<dbReference type="Gene3D" id="3.40.50.2300">
    <property type="match status" value="2"/>
</dbReference>
<dbReference type="Proteomes" id="UP000463224">
    <property type="component" value="Unassembled WGS sequence"/>
</dbReference>
<dbReference type="AlphaFoldDB" id="A0A844QN82"/>
<dbReference type="PANTHER" id="PTHR34296:SF2">
    <property type="entry name" value="ABC TRANSPORTER GUANOSINE-BINDING PROTEIN NUPN"/>
    <property type="match status" value="1"/>
</dbReference>
<name>A0A844QN82_9HYPH</name>
<gene>
    <name evidence="9" type="ORF">GN330_19310</name>
</gene>
<dbReference type="SUPFAM" id="SSF53822">
    <property type="entry name" value="Periplasmic binding protein-like I"/>
    <property type="match status" value="1"/>
</dbReference>
<dbReference type="CDD" id="cd06304">
    <property type="entry name" value="PBP1_BmpA_Med_PnrA-like"/>
    <property type="match status" value="1"/>
</dbReference>
<feature type="signal peptide" evidence="7">
    <location>
        <begin position="1"/>
        <end position="26"/>
    </location>
</feature>
<keyword evidence="6" id="KW-0449">Lipoprotein</keyword>
<evidence type="ECO:0000256" key="6">
    <source>
        <dbReference type="ARBA" id="ARBA00023288"/>
    </source>
</evidence>
<dbReference type="PANTHER" id="PTHR34296">
    <property type="entry name" value="TRANSCRIPTIONAL ACTIVATOR PROTEIN MED"/>
    <property type="match status" value="1"/>
</dbReference>
<evidence type="ECO:0000259" key="8">
    <source>
        <dbReference type="Pfam" id="PF02608"/>
    </source>
</evidence>
<dbReference type="InterPro" id="IPR003760">
    <property type="entry name" value="PnrA-like"/>
</dbReference>
<organism evidence="9 10">
    <name type="scientific">Nitratireductor arenosus</name>
    <dbReference type="NCBI Taxonomy" id="2682096"/>
    <lineage>
        <taxon>Bacteria</taxon>
        <taxon>Pseudomonadati</taxon>
        <taxon>Pseudomonadota</taxon>
        <taxon>Alphaproteobacteria</taxon>
        <taxon>Hyphomicrobiales</taxon>
        <taxon>Phyllobacteriaceae</taxon>
        <taxon>Nitratireductor</taxon>
    </lineage>
</organism>
<dbReference type="EMBL" id="WPHG01000005">
    <property type="protein sequence ID" value="MVA99400.1"/>
    <property type="molecule type" value="Genomic_DNA"/>
</dbReference>
<feature type="domain" description="ABC transporter substrate-binding protein PnrA-like" evidence="8">
    <location>
        <begin position="30"/>
        <end position="314"/>
    </location>
</feature>
<evidence type="ECO:0000256" key="4">
    <source>
        <dbReference type="ARBA" id="ARBA00022729"/>
    </source>
</evidence>
<evidence type="ECO:0000256" key="5">
    <source>
        <dbReference type="ARBA" id="ARBA00023136"/>
    </source>
</evidence>
<dbReference type="PROSITE" id="PS51318">
    <property type="entry name" value="TAT"/>
    <property type="match status" value="1"/>
</dbReference>
<dbReference type="InterPro" id="IPR028082">
    <property type="entry name" value="Peripla_BP_I"/>
</dbReference>
<proteinExistence type="inferred from homology"/>
<reference evidence="9 10" key="1">
    <citation type="submission" date="2019-12" db="EMBL/GenBank/DDBJ databases">
        <title>Nitratireductor arenosus sp. nov., Isolated from sea sand, Jeju island, South Korea.</title>
        <authorList>
            <person name="Kim W."/>
        </authorList>
    </citation>
    <scope>NUCLEOTIDE SEQUENCE [LARGE SCALE GENOMIC DNA]</scope>
    <source>
        <strain evidence="9 10">CAU 1489</strain>
    </source>
</reference>
<evidence type="ECO:0000256" key="2">
    <source>
        <dbReference type="ARBA" id="ARBA00008610"/>
    </source>
</evidence>
<keyword evidence="5" id="KW-0472">Membrane</keyword>
<evidence type="ECO:0000256" key="3">
    <source>
        <dbReference type="ARBA" id="ARBA00022475"/>
    </source>
</evidence>
<comment type="subcellular location">
    <subcellularLocation>
        <location evidence="1">Cell membrane</location>
        <topology evidence="1">Lipid-anchor</topology>
    </subcellularLocation>
</comment>
<keyword evidence="10" id="KW-1185">Reference proteome</keyword>
<accession>A0A844QN82</accession>
<feature type="chain" id="PRO_5032453075" evidence="7">
    <location>
        <begin position="27"/>
        <end position="326"/>
    </location>
</feature>
<dbReference type="GO" id="GO:0005886">
    <property type="term" value="C:plasma membrane"/>
    <property type="evidence" value="ECO:0007669"/>
    <property type="project" value="UniProtKB-SubCell"/>
</dbReference>
<comment type="similarity">
    <text evidence="2">Belongs to the BMP lipoprotein family.</text>
</comment>
<dbReference type="RefSeq" id="WP_156714523.1">
    <property type="nucleotide sequence ID" value="NZ_WPHG01000005.1"/>
</dbReference>
<keyword evidence="3" id="KW-1003">Cell membrane</keyword>
<evidence type="ECO:0000313" key="10">
    <source>
        <dbReference type="Proteomes" id="UP000463224"/>
    </source>
</evidence>
<comment type="caution">
    <text evidence="9">The sequence shown here is derived from an EMBL/GenBank/DDBJ whole genome shotgun (WGS) entry which is preliminary data.</text>
</comment>